<dbReference type="Pfam" id="PF05635">
    <property type="entry name" value="23S_rRNA_IVP"/>
    <property type="match status" value="1"/>
</dbReference>
<dbReference type="PANTHER" id="PTHR38471">
    <property type="entry name" value="FOUR HELIX BUNDLE PROTEIN"/>
    <property type="match status" value="1"/>
</dbReference>
<dbReference type="Proteomes" id="UP001589605">
    <property type="component" value="Unassembled WGS sequence"/>
</dbReference>
<dbReference type="SUPFAM" id="SSF158446">
    <property type="entry name" value="IVS-encoded protein-like"/>
    <property type="match status" value="1"/>
</dbReference>
<dbReference type="RefSeq" id="WP_382384220.1">
    <property type="nucleotide sequence ID" value="NZ_JBHMEZ010000014.1"/>
</dbReference>
<keyword evidence="2" id="KW-1185">Reference proteome</keyword>
<gene>
    <name evidence="1" type="ORF">ACFFVB_15925</name>
</gene>
<name>A0ABV5F555_9FLAO</name>
<accession>A0ABV5F555</accession>
<protein>
    <submittedName>
        <fullName evidence="1">Four helix bundle protein</fullName>
    </submittedName>
</protein>
<dbReference type="EMBL" id="JBHMEZ010000014">
    <property type="protein sequence ID" value="MFB9054579.1"/>
    <property type="molecule type" value="Genomic_DNA"/>
</dbReference>
<comment type="caution">
    <text evidence="1">The sequence shown here is derived from an EMBL/GenBank/DDBJ whole genome shotgun (WGS) entry which is preliminary data.</text>
</comment>
<evidence type="ECO:0000313" key="1">
    <source>
        <dbReference type="EMBL" id="MFB9054579.1"/>
    </source>
</evidence>
<dbReference type="CDD" id="cd16377">
    <property type="entry name" value="23S_rRNA_IVP_like"/>
    <property type="match status" value="1"/>
</dbReference>
<organism evidence="1 2">
    <name type="scientific">Formosa undariae</name>
    <dbReference type="NCBI Taxonomy" id="1325436"/>
    <lineage>
        <taxon>Bacteria</taxon>
        <taxon>Pseudomonadati</taxon>
        <taxon>Bacteroidota</taxon>
        <taxon>Flavobacteriia</taxon>
        <taxon>Flavobacteriales</taxon>
        <taxon>Flavobacteriaceae</taxon>
        <taxon>Formosa</taxon>
    </lineage>
</organism>
<dbReference type="Gene3D" id="1.20.1440.60">
    <property type="entry name" value="23S rRNA-intervening sequence"/>
    <property type="match status" value="1"/>
</dbReference>
<proteinExistence type="predicted"/>
<reference evidence="1 2" key="1">
    <citation type="submission" date="2024-09" db="EMBL/GenBank/DDBJ databases">
        <authorList>
            <person name="Sun Q."/>
            <person name="Mori K."/>
        </authorList>
    </citation>
    <scope>NUCLEOTIDE SEQUENCE [LARGE SCALE GENOMIC DNA]</scope>
    <source>
        <strain evidence="1 2">CECT 8286</strain>
    </source>
</reference>
<sequence length="119" mass="13660">MRNFRELGIWKDAVALVKEVYELIKQLPESEKFGLKSQMSRCAVSIPANIAEGCAKDSQKDFVRFLQISLGSAFELETHLIICRELSFISEGDELLLTEKINQLQKRINALMKYSKSKY</sequence>
<dbReference type="InterPro" id="IPR012657">
    <property type="entry name" value="23S_rRNA-intervening_sequence"/>
</dbReference>
<dbReference type="NCBIfam" id="TIGR02436">
    <property type="entry name" value="four helix bundle protein"/>
    <property type="match status" value="1"/>
</dbReference>
<dbReference type="PANTHER" id="PTHR38471:SF2">
    <property type="entry name" value="FOUR HELIX BUNDLE PROTEIN"/>
    <property type="match status" value="1"/>
</dbReference>
<dbReference type="InterPro" id="IPR036583">
    <property type="entry name" value="23S_rRNA_IVS_sf"/>
</dbReference>
<evidence type="ECO:0000313" key="2">
    <source>
        <dbReference type="Proteomes" id="UP001589605"/>
    </source>
</evidence>